<evidence type="ECO:0008006" key="6">
    <source>
        <dbReference type="Google" id="ProtNLM"/>
    </source>
</evidence>
<dbReference type="InterPro" id="IPR012373">
    <property type="entry name" value="Ferrdict_sens_TM"/>
</dbReference>
<dbReference type="RefSeq" id="WP_039188602.1">
    <property type="nucleotide sequence ID" value="NZ_JRFJ01000001.1"/>
</dbReference>
<evidence type="ECO:0000313" key="5">
    <source>
        <dbReference type="Proteomes" id="UP000030826"/>
    </source>
</evidence>
<reference evidence="4 5" key="1">
    <citation type="submission" date="2014-09" db="EMBL/GenBank/DDBJ databases">
        <title>Isolation and characterization of Aurantimonas altamirensis ON-56566 from clinical sample following a dog bite.</title>
        <authorList>
            <person name="Eshaghi A."/>
            <person name="Li A."/>
            <person name="Shahinas D."/>
            <person name="Bahn P."/>
            <person name="Kus J.V."/>
            <person name="Patel S.N."/>
        </authorList>
    </citation>
    <scope>NUCLEOTIDE SEQUENCE [LARGE SCALE GENOMIC DNA]</scope>
    <source>
        <strain evidence="4 5">ON-56566</strain>
    </source>
</reference>
<dbReference type="PIRSF" id="PIRSF018266">
    <property type="entry name" value="FecR"/>
    <property type="match status" value="1"/>
</dbReference>
<dbReference type="Gene3D" id="2.60.120.1440">
    <property type="match status" value="1"/>
</dbReference>
<dbReference type="STRING" id="370622.LA66_02910"/>
<evidence type="ECO:0000313" key="4">
    <source>
        <dbReference type="EMBL" id="KHJ55617.1"/>
    </source>
</evidence>
<protein>
    <recommendedName>
        <fullName evidence="6">FecR family protein</fullName>
    </recommendedName>
</protein>
<dbReference type="PANTHER" id="PTHR30273:SF2">
    <property type="entry name" value="PROTEIN FECR"/>
    <property type="match status" value="1"/>
</dbReference>
<dbReference type="InterPro" id="IPR006860">
    <property type="entry name" value="FecR"/>
</dbReference>
<keyword evidence="1" id="KW-0472">Membrane</keyword>
<comment type="caution">
    <text evidence="4">The sequence shown here is derived from an EMBL/GenBank/DDBJ whole genome shotgun (WGS) entry which is preliminary data.</text>
</comment>
<name>A0A0B1Q9N2_9HYPH</name>
<dbReference type="PANTHER" id="PTHR30273">
    <property type="entry name" value="PERIPLASMIC SIGNAL SENSOR AND SIGMA FACTOR ACTIVATOR FECR-RELATED"/>
    <property type="match status" value="1"/>
</dbReference>
<feature type="transmembrane region" description="Helical" evidence="1">
    <location>
        <begin position="77"/>
        <end position="96"/>
    </location>
</feature>
<dbReference type="EMBL" id="JRFJ01000001">
    <property type="protein sequence ID" value="KHJ55617.1"/>
    <property type="molecule type" value="Genomic_DNA"/>
</dbReference>
<proteinExistence type="predicted"/>
<dbReference type="InterPro" id="IPR032623">
    <property type="entry name" value="FecR_N"/>
</dbReference>
<dbReference type="Proteomes" id="UP000030826">
    <property type="component" value="Unassembled WGS sequence"/>
</dbReference>
<evidence type="ECO:0000256" key="1">
    <source>
        <dbReference type="SAM" id="Phobius"/>
    </source>
</evidence>
<dbReference type="Pfam" id="PF04773">
    <property type="entry name" value="FecR"/>
    <property type="match status" value="1"/>
</dbReference>
<dbReference type="Gene3D" id="3.55.50.30">
    <property type="match status" value="1"/>
</dbReference>
<sequence length="308" mass="33061">MPAGRSDEDLKLSDEAIAWVVRLNSGAATQQDRSAFLRLRDEDPRHERAAIEAESLWHGIGVAAASRPSAAMVNRRTLLSFGAVGLAGLSAAFLSMPAAESGMRLATATGERRSFRLQDGSSLSLNASSHALVDFRPEARLVMLERGQAIFDVAHDPVRPFRVSAGGGEIVALGTRFDVDMRQSGVAVTVLGGTVEITQAPESPTRLEAGQQILIGRDTGLARPRPADAAEATAWQAGRLVFSERPLVDIVEAIGRYRRRPLFIASSHLGRLRLTGAFDLNDTDKVLAAMAETLPVKIANLPFATVIY</sequence>
<accession>A0A0B1Q9N2</accession>
<dbReference type="Pfam" id="PF16220">
    <property type="entry name" value="DUF4880"/>
    <property type="match status" value="1"/>
</dbReference>
<keyword evidence="1" id="KW-1133">Transmembrane helix</keyword>
<dbReference type="AlphaFoldDB" id="A0A0B1Q9N2"/>
<organism evidence="4 5">
    <name type="scientific">Aureimonas altamirensis</name>
    <dbReference type="NCBI Taxonomy" id="370622"/>
    <lineage>
        <taxon>Bacteria</taxon>
        <taxon>Pseudomonadati</taxon>
        <taxon>Pseudomonadota</taxon>
        <taxon>Alphaproteobacteria</taxon>
        <taxon>Hyphomicrobiales</taxon>
        <taxon>Aurantimonadaceae</taxon>
        <taxon>Aureimonas</taxon>
    </lineage>
</organism>
<gene>
    <name evidence="4" type="ORF">LA66_02910</name>
</gene>
<evidence type="ECO:0000259" key="3">
    <source>
        <dbReference type="Pfam" id="PF16220"/>
    </source>
</evidence>
<evidence type="ECO:0000259" key="2">
    <source>
        <dbReference type="Pfam" id="PF04773"/>
    </source>
</evidence>
<feature type="domain" description="FecR protein" evidence="2">
    <location>
        <begin position="104"/>
        <end position="196"/>
    </location>
</feature>
<dbReference type="GO" id="GO:0016989">
    <property type="term" value="F:sigma factor antagonist activity"/>
    <property type="evidence" value="ECO:0007669"/>
    <property type="project" value="TreeGrafter"/>
</dbReference>
<keyword evidence="1" id="KW-0812">Transmembrane</keyword>
<feature type="domain" description="FecR N-terminal" evidence="3">
    <location>
        <begin position="14"/>
        <end position="56"/>
    </location>
</feature>